<dbReference type="AlphaFoldDB" id="A0A7W9GSG4"/>
<feature type="domain" description="ORC1/DEAH AAA+ ATPase" evidence="1">
    <location>
        <begin position="135"/>
        <end position="232"/>
    </location>
</feature>
<evidence type="ECO:0000259" key="1">
    <source>
        <dbReference type="Pfam" id="PF13401"/>
    </source>
</evidence>
<gene>
    <name evidence="2" type="ORF">HD601_003461</name>
</gene>
<evidence type="ECO:0000313" key="3">
    <source>
        <dbReference type="Proteomes" id="UP000542813"/>
    </source>
</evidence>
<dbReference type="SUPFAM" id="SSF52540">
    <property type="entry name" value="P-loop containing nucleoside triphosphate hydrolases"/>
    <property type="match status" value="1"/>
</dbReference>
<keyword evidence="3" id="KW-1185">Reference proteome</keyword>
<dbReference type="Proteomes" id="UP000542813">
    <property type="component" value="Unassembled WGS sequence"/>
</dbReference>
<dbReference type="SMART" id="SM00028">
    <property type="entry name" value="TPR"/>
    <property type="match status" value="6"/>
</dbReference>
<dbReference type="InterPro" id="IPR049945">
    <property type="entry name" value="AAA_22"/>
</dbReference>
<dbReference type="PANTHER" id="PTHR47691:SF3">
    <property type="entry name" value="HTH-TYPE TRANSCRIPTIONAL REGULATOR RV0890C-RELATED"/>
    <property type="match status" value="1"/>
</dbReference>
<dbReference type="RefSeq" id="WP_184823854.1">
    <property type="nucleotide sequence ID" value="NZ_JACHMM010000001.1"/>
</dbReference>
<dbReference type="Gene3D" id="3.40.50.300">
    <property type="entry name" value="P-loop containing nucleotide triphosphate hydrolases"/>
    <property type="match status" value="1"/>
</dbReference>
<dbReference type="Gene3D" id="1.25.40.10">
    <property type="entry name" value="Tetratricopeptide repeat domain"/>
    <property type="match status" value="2"/>
</dbReference>
<organism evidence="2 3">
    <name type="scientific">Jiangella mangrovi</name>
    <dbReference type="NCBI Taxonomy" id="1524084"/>
    <lineage>
        <taxon>Bacteria</taxon>
        <taxon>Bacillati</taxon>
        <taxon>Actinomycetota</taxon>
        <taxon>Actinomycetes</taxon>
        <taxon>Jiangellales</taxon>
        <taxon>Jiangellaceae</taxon>
        <taxon>Jiangella</taxon>
    </lineage>
</organism>
<dbReference type="PANTHER" id="PTHR47691">
    <property type="entry name" value="REGULATOR-RELATED"/>
    <property type="match status" value="1"/>
</dbReference>
<proteinExistence type="predicted"/>
<name>A0A7W9GSG4_9ACTN</name>
<dbReference type="InterPro" id="IPR011990">
    <property type="entry name" value="TPR-like_helical_dom_sf"/>
</dbReference>
<dbReference type="InterPro" id="IPR027417">
    <property type="entry name" value="P-loop_NTPase"/>
</dbReference>
<sequence length="814" mass="86598">MGLDDVALALRSLRQDAGLPSYAEIARRIGVARALRGVPLSERRPARATVYDCFRTERRRLDIDLVVEIVRALGADDAEAARWAQLCRVAQSRADAATVVTVHATLPAGSVFVPRRAATEAALAAIEAAAAPGGTRVVCLEGMPGSGKSRLAVELARTLTADDGGASGQLHADLRGFHPELPPAAPAAVLEGFLRLLGVPARELPAGQDERRALLERHLRDRRHVVVLDDAADAGQLLPLLPTGADAVVLVTSRTAVSETLTATDAVVTRVPVGPFSPDEAVELLRRVAGADPVDADAVAAVRLVEAVGCLPLAVHLTATRVAARPSWSVADHLDALLSRGAAVRLDEAVYSTLELSYLGLSPAAQATLRLLAVHSCPELDEAAVAALTGADTVDGRDALAELRAHHLAGEPRPGRFALHSLVRLFALDRSHDDDRPAERAAATDRLCDHYLAQVWAGYHAMFAPMGIVNRLPPDGVDVPEVDDETARQWLEANLGNLLTLAGHGPELGRPELASGLSDGASWWLNRYGRHTEAKLLHGLALDAALQAGDRVGEARARLDLGQVLVRLNEWDDATVQLVRAERLFSDAGDLYPTSAANNSLAIMDVHRGRLDQSIERFTRCVELARAAGNEHGVATALNNIAIVHRRAGRPDRALEFHGLAMEQAEGIGDRYVLVDALTNRSEAQLLLGRLDDALASATRGLAMAEELDDVPAIAYAHDAVGKVRAAGGDHAPAVDHYETALRLSRELTDRHLEAGVLNDLGATRLRRGELGLARDCHQEAHTVATEIGDRFEQARAESGLADVQAASGAAEPA</sequence>
<dbReference type="PRINTS" id="PR00364">
    <property type="entry name" value="DISEASERSIST"/>
</dbReference>
<protein>
    <submittedName>
        <fullName evidence="2">Tetratricopeptide (TPR) repeat protein</fullName>
    </submittedName>
</protein>
<dbReference type="SUPFAM" id="SSF48452">
    <property type="entry name" value="TPR-like"/>
    <property type="match status" value="2"/>
</dbReference>
<evidence type="ECO:0000313" key="2">
    <source>
        <dbReference type="EMBL" id="MBB5788886.1"/>
    </source>
</evidence>
<dbReference type="GO" id="GO:0016887">
    <property type="term" value="F:ATP hydrolysis activity"/>
    <property type="evidence" value="ECO:0007669"/>
    <property type="project" value="InterPro"/>
</dbReference>
<dbReference type="Pfam" id="PF13424">
    <property type="entry name" value="TPR_12"/>
    <property type="match status" value="1"/>
</dbReference>
<dbReference type="Pfam" id="PF13401">
    <property type="entry name" value="AAA_22"/>
    <property type="match status" value="1"/>
</dbReference>
<dbReference type="InterPro" id="IPR019734">
    <property type="entry name" value="TPR_rpt"/>
</dbReference>
<comment type="caution">
    <text evidence="2">The sequence shown here is derived from an EMBL/GenBank/DDBJ whole genome shotgun (WGS) entry which is preliminary data.</text>
</comment>
<reference evidence="2 3" key="1">
    <citation type="submission" date="2020-08" db="EMBL/GenBank/DDBJ databases">
        <title>Sequencing the genomes of 1000 actinobacteria strains.</title>
        <authorList>
            <person name="Klenk H.-P."/>
        </authorList>
    </citation>
    <scope>NUCLEOTIDE SEQUENCE [LARGE SCALE GENOMIC DNA]</scope>
    <source>
        <strain evidence="2 3">DSM 102122</strain>
    </source>
</reference>
<accession>A0A7W9GSG4</accession>
<dbReference type="EMBL" id="JACHMM010000001">
    <property type="protein sequence ID" value="MBB5788886.1"/>
    <property type="molecule type" value="Genomic_DNA"/>
</dbReference>